<accession>A0A6A6NYI0</accession>
<keyword evidence="5" id="KW-0378">Hydrolase</keyword>
<dbReference type="GO" id="GO:0000379">
    <property type="term" value="P:tRNA-type intron splice site recognition and cleavage"/>
    <property type="evidence" value="ECO:0007669"/>
    <property type="project" value="InterPro"/>
</dbReference>
<dbReference type="InterPro" id="IPR018593">
    <property type="entry name" value="tRNA-endonuc_su_Sen15"/>
</dbReference>
<dbReference type="GO" id="GO:0000214">
    <property type="term" value="C:tRNA-intron endonuclease complex"/>
    <property type="evidence" value="ECO:0007669"/>
    <property type="project" value="InterPro"/>
</dbReference>
<evidence type="ECO:0000259" key="4">
    <source>
        <dbReference type="Pfam" id="PF09631"/>
    </source>
</evidence>
<proteinExistence type="inferred from homology"/>
<dbReference type="OrthoDB" id="10002170at2759"/>
<dbReference type="InterPro" id="IPR011856">
    <property type="entry name" value="tRNA_endonuc-like_dom_sf"/>
</dbReference>
<dbReference type="InterPro" id="IPR042777">
    <property type="entry name" value="Sen15_fungi"/>
</dbReference>
<feature type="region of interest" description="Disordered" evidence="3">
    <location>
        <begin position="76"/>
        <end position="103"/>
    </location>
</feature>
<gene>
    <name evidence="5" type="ORF">BDY21DRAFT_274322</name>
</gene>
<evidence type="ECO:0000256" key="2">
    <source>
        <dbReference type="ARBA" id="ARBA00022694"/>
    </source>
</evidence>
<dbReference type="GO" id="GO:0003676">
    <property type="term" value="F:nucleic acid binding"/>
    <property type="evidence" value="ECO:0007669"/>
    <property type="project" value="InterPro"/>
</dbReference>
<feature type="non-terminal residue" evidence="5">
    <location>
        <position position="183"/>
    </location>
</feature>
<dbReference type="SUPFAM" id="SSF53032">
    <property type="entry name" value="tRNA-intron endonuclease catalytic domain-like"/>
    <property type="match status" value="1"/>
</dbReference>
<dbReference type="GO" id="GO:0000213">
    <property type="term" value="F:tRNA-intron lyase activity"/>
    <property type="evidence" value="ECO:0007669"/>
    <property type="project" value="TreeGrafter"/>
</dbReference>
<evidence type="ECO:0000256" key="3">
    <source>
        <dbReference type="SAM" id="MobiDB-lite"/>
    </source>
</evidence>
<evidence type="ECO:0000256" key="1">
    <source>
        <dbReference type="ARBA" id="ARBA00006091"/>
    </source>
</evidence>
<evidence type="ECO:0000313" key="6">
    <source>
        <dbReference type="Proteomes" id="UP000799766"/>
    </source>
</evidence>
<dbReference type="Pfam" id="PF09631">
    <property type="entry name" value="Sen15"/>
    <property type="match status" value="1"/>
</dbReference>
<organism evidence="5 6">
    <name type="scientific">Lineolata rhizophorae</name>
    <dbReference type="NCBI Taxonomy" id="578093"/>
    <lineage>
        <taxon>Eukaryota</taxon>
        <taxon>Fungi</taxon>
        <taxon>Dikarya</taxon>
        <taxon>Ascomycota</taxon>
        <taxon>Pezizomycotina</taxon>
        <taxon>Dothideomycetes</taxon>
        <taxon>Dothideomycetes incertae sedis</taxon>
        <taxon>Lineolatales</taxon>
        <taxon>Lineolataceae</taxon>
        <taxon>Lineolata</taxon>
    </lineage>
</organism>
<feature type="domain" description="tRNA-splicing endonuclease subunit Sen15" evidence="4">
    <location>
        <begin position="15"/>
        <end position="183"/>
    </location>
</feature>
<protein>
    <submittedName>
        <fullName evidence="5">tRNA-splicing endonuclease subunit Sen15</fullName>
    </submittedName>
</protein>
<evidence type="ECO:0000313" key="5">
    <source>
        <dbReference type="EMBL" id="KAF2456810.1"/>
    </source>
</evidence>
<sequence>AEHAHPPHLRQLARQVQHNLRHQHRWASLAVHTHSCHETRPGERLPLLRPLLSGLPQQRLYLHPDEQIELLEAEAEANTTGSGHHSAGQAHRPAQTKAEPAPEPEWVLPTHAHEKWTLRNFALIFDHIPPVPPEPDNEAGGGGEEQLLAPWRKTKRLVLATVDTDSTITYYIVHEGVVKPRQN</sequence>
<keyword evidence="2" id="KW-0819">tRNA processing</keyword>
<dbReference type="AlphaFoldDB" id="A0A6A6NYI0"/>
<keyword evidence="5" id="KW-0255">Endonuclease</keyword>
<dbReference type="Proteomes" id="UP000799766">
    <property type="component" value="Unassembled WGS sequence"/>
</dbReference>
<feature type="non-terminal residue" evidence="5">
    <location>
        <position position="1"/>
    </location>
</feature>
<keyword evidence="6" id="KW-1185">Reference proteome</keyword>
<dbReference type="PANTHER" id="PTHR28518">
    <property type="entry name" value="TRNA-SPLICING ENDONUCLEASE SUBUNIT SEN15"/>
    <property type="match status" value="1"/>
</dbReference>
<reference evidence="5" key="1">
    <citation type="journal article" date="2020" name="Stud. Mycol.">
        <title>101 Dothideomycetes genomes: a test case for predicting lifestyles and emergence of pathogens.</title>
        <authorList>
            <person name="Haridas S."/>
            <person name="Albert R."/>
            <person name="Binder M."/>
            <person name="Bloem J."/>
            <person name="Labutti K."/>
            <person name="Salamov A."/>
            <person name="Andreopoulos B."/>
            <person name="Baker S."/>
            <person name="Barry K."/>
            <person name="Bills G."/>
            <person name="Bluhm B."/>
            <person name="Cannon C."/>
            <person name="Castanera R."/>
            <person name="Culley D."/>
            <person name="Daum C."/>
            <person name="Ezra D."/>
            <person name="Gonzalez J."/>
            <person name="Henrissat B."/>
            <person name="Kuo A."/>
            <person name="Liang C."/>
            <person name="Lipzen A."/>
            <person name="Lutzoni F."/>
            <person name="Magnuson J."/>
            <person name="Mondo S."/>
            <person name="Nolan M."/>
            <person name="Ohm R."/>
            <person name="Pangilinan J."/>
            <person name="Park H.-J."/>
            <person name="Ramirez L."/>
            <person name="Alfaro M."/>
            <person name="Sun H."/>
            <person name="Tritt A."/>
            <person name="Yoshinaga Y."/>
            <person name="Zwiers L.-H."/>
            <person name="Turgeon B."/>
            <person name="Goodwin S."/>
            <person name="Spatafora J."/>
            <person name="Crous P."/>
            <person name="Grigoriev I."/>
        </authorList>
    </citation>
    <scope>NUCLEOTIDE SEQUENCE</scope>
    <source>
        <strain evidence="5">ATCC 16933</strain>
    </source>
</reference>
<dbReference type="PANTHER" id="PTHR28518:SF1">
    <property type="entry name" value="TRNA-SPLICING ENDONUCLEASE SUBUNIT SEN15"/>
    <property type="match status" value="1"/>
</dbReference>
<name>A0A6A6NYI0_9PEZI</name>
<comment type="similarity">
    <text evidence="1">Belongs to the SEN15 family.</text>
</comment>
<dbReference type="EMBL" id="MU001682">
    <property type="protein sequence ID" value="KAF2456810.1"/>
    <property type="molecule type" value="Genomic_DNA"/>
</dbReference>
<dbReference type="Gene3D" id="3.40.1350.10">
    <property type="match status" value="1"/>
</dbReference>
<keyword evidence="5" id="KW-0540">Nuclease</keyword>
<dbReference type="InterPro" id="IPR036167">
    <property type="entry name" value="tRNA_intron_Endo_cat-like_sf"/>
</dbReference>